<dbReference type="EMBL" id="UINC01188208">
    <property type="protein sequence ID" value="SVE01313.1"/>
    <property type="molecule type" value="Genomic_DNA"/>
</dbReference>
<gene>
    <name evidence="1" type="ORF">METZ01_LOCUS454167</name>
</gene>
<dbReference type="AlphaFoldDB" id="A0A383A109"/>
<accession>A0A383A109</accession>
<name>A0A383A109_9ZZZZ</name>
<proteinExistence type="predicted"/>
<sequence length="67" mass="8349">VVENAYKYYDRLFPNNPFLKIDKWRDAQNMIKKFTDKDIKKKSENCKKWWKDYKNELQNFINNTINI</sequence>
<evidence type="ECO:0000313" key="1">
    <source>
        <dbReference type="EMBL" id="SVE01313.1"/>
    </source>
</evidence>
<organism evidence="1">
    <name type="scientific">marine metagenome</name>
    <dbReference type="NCBI Taxonomy" id="408172"/>
    <lineage>
        <taxon>unclassified sequences</taxon>
        <taxon>metagenomes</taxon>
        <taxon>ecological metagenomes</taxon>
    </lineage>
</organism>
<feature type="non-terminal residue" evidence="1">
    <location>
        <position position="1"/>
    </location>
</feature>
<protein>
    <submittedName>
        <fullName evidence="1">Uncharacterized protein</fullName>
    </submittedName>
</protein>
<reference evidence="1" key="1">
    <citation type="submission" date="2018-05" db="EMBL/GenBank/DDBJ databases">
        <authorList>
            <person name="Lanie J.A."/>
            <person name="Ng W.-L."/>
            <person name="Kazmierczak K.M."/>
            <person name="Andrzejewski T.M."/>
            <person name="Davidsen T.M."/>
            <person name="Wayne K.J."/>
            <person name="Tettelin H."/>
            <person name="Glass J.I."/>
            <person name="Rusch D."/>
            <person name="Podicherti R."/>
            <person name="Tsui H.-C.T."/>
            <person name="Winkler M.E."/>
        </authorList>
    </citation>
    <scope>NUCLEOTIDE SEQUENCE</scope>
</reference>